<name>A0ABC8T0M1_9AQUA</name>
<reference evidence="2 3" key="1">
    <citation type="submission" date="2024-02" db="EMBL/GenBank/DDBJ databases">
        <authorList>
            <person name="Vignale AGUSTIN F."/>
            <person name="Sosa J E."/>
            <person name="Modenutti C."/>
        </authorList>
    </citation>
    <scope>NUCLEOTIDE SEQUENCE [LARGE SCALE GENOMIC DNA]</scope>
</reference>
<dbReference type="PANTHER" id="PTHR48011:SF56">
    <property type="entry name" value="PROTEIN KINASE DOMAIN-CONTAINING PROTEIN"/>
    <property type="match status" value="1"/>
</dbReference>
<keyword evidence="3" id="KW-1185">Reference proteome</keyword>
<feature type="domain" description="Protein kinase" evidence="1">
    <location>
        <begin position="1"/>
        <end position="246"/>
    </location>
</feature>
<accession>A0ABC8T0M1</accession>
<dbReference type="InterPro" id="IPR052751">
    <property type="entry name" value="Plant_MAPKKK"/>
</dbReference>
<dbReference type="PROSITE" id="PS00108">
    <property type="entry name" value="PROTEIN_KINASE_ST"/>
    <property type="match status" value="1"/>
</dbReference>
<dbReference type="Proteomes" id="UP001642360">
    <property type="component" value="Unassembled WGS sequence"/>
</dbReference>
<comment type="caution">
    <text evidence="2">The sequence shown here is derived from an EMBL/GenBank/DDBJ whole genome shotgun (WGS) entry which is preliminary data.</text>
</comment>
<evidence type="ECO:0000313" key="2">
    <source>
        <dbReference type="EMBL" id="CAK9161651.1"/>
    </source>
</evidence>
<dbReference type="EMBL" id="CAUOFW020003724">
    <property type="protein sequence ID" value="CAK9161651.1"/>
    <property type="molecule type" value="Genomic_DNA"/>
</dbReference>
<protein>
    <recommendedName>
        <fullName evidence="1">Protein kinase domain-containing protein</fullName>
    </recommendedName>
</protein>
<dbReference type="Gene3D" id="1.10.510.10">
    <property type="entry name" value="Transferase(Phosphotransferase) domain 1"/>
    <property type="match status" value="1"/>
</dbReference>
<dbReference type="PROSITE" id="PS50011">
    <property type="entry name" value="PROTEIN_KINASE_DOM"/>
    <property type="match status" value="1"/>
</dbReference>
<dbReference type="Pfam" id="PF00069">
    <property type="entry name" value="Pkinase"/>
    <property type="match status" value="1"/>
</dbReference>
<evidence type="ECO:0000259" key="1">
    <source>
        <dbReference type="PROSITE" id="PS50011"/>
    </source>
</evidence>
<sequence length="246" mass="27827">MVYNLLLEYGFGGTLADMIQKLGGYGLPESDVRRYTRCILRGLNHIHECGYVHCDIKLENILLVPLTRGGTSEMKAKISDFGLVKRMSRSKKRKLEPYWRVTPLYLSLEAVAYNVQEPPSDIWALGCTVLGMLMGIPRGLVEDDGIEESDEVSAVNQFSSFLLLSEADGDDEVSYCSFSNDCSFLSEEEYLSYCSKDAEGMDNQEFCSFAEETLHAEESRGIRITRSQFSGNLAKHMVEYWIILYI</sequence>
<evidence type="ECO:0000313" key="3">
    <source>
        <dbReference type="Proteomes" id="UP001642360"/>
    </source>
</evidence>
<dbReference type="AlphaFoldDB" id="A0ABC8T0M1"/>
<dbReference type="InterPro" id="IPR008271">
    <property type="entry name" value="Ser/Thr_kinase_AS"/>
</dbReference>
<dbReference type="SUPFAM" id="SSF56112">
    <property type="entry name" value="Protein kinase-like (PK-like)"/>
    <property type="match status" value="1"/>
</dbReference>
<dbReference type="PANTHER" id="PTHR48011">
    <property type="entry name" value="CCR4-NOT TRANSCRIPTIONAL COMPLEX SUBUNIT CAF120-RELATED"/>
    <property type="match status" value="1"/>
</dbReference>
<dbReference type="SMART" id="SM00220">
    <property type="entry name" value="S_TKc"/>
    <property type="match status" value="1"/>
</dbReference>
<dbReference type="InterPro" id="IPR000719">
    <property type="entry name" value="Prot_kinase_dom"/>
</dbReference>
<proteinExistence type="predicted"/>
<gene>
    <name evidence="2" type="ORF">ILEXP_LOCUS30473</name>
</gene>
<organism evidence="2 3">
    <name type="scientific">Ilex paraguariensis</name>
    <name type="common">yerba mate</name>
    <dbReference type="NCBI Taxonomy" id="185542"/>
    <lineage>
        <taxon>Eukaryota</taxon>
        <taxon>Viridiplantae</taxon>
        <taxon>Streptophyta</taxon>
        <taxon>Embryophyta</taxon>
        <taxon>Tracheophyta</taxon>
        <taxon>Spermatophyta</taxon>
        <taxon>Magnoliopsida</taxon>
        <taxon>eudicotyledons</taxon>
        <taxon>Gunneridae</taxon>
        <taxon>Pentapetalae</taxon>
        <taxon>asterids</taxon>
        <taxon>campanulids</taxon>
        <taxon>Aquifoliales</taxon>
        <taxon>Aquifoliaceae</taxon>
        <taxon>Ilex</taxon>
    </lineage>
</organism>
<dbReference type="InterPro" id="IPR011009">
    <property type="entry name" value="Kinase-like_dom_sf"/>
</dbReference>